<feature type="compositionally biased region" description="Polar residues" evidence="6">
    <location>
        <begin position="136"/>
        <end position="148"/>
    </location>
</feature>
<keyword evidence="8" id="KW-1185">Reference proteome</keyword>
<sequence>MVTKSPSSVANDADITAEKGSTVKKRSMRVPTKEHKAKREKMKRSHMNELFLELGHAIEPSQQNNGKACILNTTTRLLRDLTVQLEALKKENAVLLAESRYVTVETDELRDENSMLEVEIERLQDELREKTHSSDSDQPTSRSTQMQDQPIGPLYVIPIQQEPHPFTDAENTSAPPNPPSIVSRPHPRYPSPSDSWPLELLSKHQTAAHEGSNASKP</sequence>
<keyword evidence="3" id="KW-0238">DNA-binding</keyword>
<evidence type="ECO:0000256" key="2">
    <source>
        <dbReference type="ARBA" id="ARBA00023015"/>
    </source>
</evidence>
<feature type="compositionally biased region" description="Basic and acidic residues" evidence="6">
    <location>
        <begin position="125"/>
        <end position="135"/>
    </location>
</feature>
<evidence type="ECO:0000313" key="8">
    <source>
        <dbReference type="Proteomes" id="UP000515123"/>
    </source>
</evidence>
<reference evidence="8" key="1">
    <citation type="journal article" date="2015" name="Nat. Genet.">
        <title>The pineapple genome and the evolution of CAM photosynthesis.</title>
        <authorList>
            <person name="Ming R."/>
            <person name="VanBuren R."/>
            <person name="Wai C.M."/>
            <person name="Tang H."/>
            <person name="Schatz M.C."/>
            <person name="Bowers J.E."/>
            <person name="Lyons E."/>
            <person name="Wang M.L."/>
            <person name="Chen J."/>
            <person name="Biggers E."/>
            <person name="Zhang J."/>
            <person name="Huang L."/>
            <person name="Zhang L."/>
            <person name="Miao W."/>
            <person name="Zhang J."/>
            <person name="Ye Z."/>
            <person name="Miao C."/>
            <person name="Lin Z."/>
            <person name="Wang H."/>
            <person name="Zhou H."/>
            <person name="Yim W.C."/>
            <person name="Priest H.D."/>
            <person name="Zheng C."/>
            <person name="Woodhouse M."/>
            <person name="Edger P.P."/>
            <person name="Guyot R."/>
            <person name="Guo H.B."/>
            <person name="Guo H."/>
            <person name="Zheng G."/>
            <person name="Singh R."/>
            <person name="Sharma A."/>
            <person name="Min X."/>
            <person name="Zheng Y."/>
            <person name="Lee H."/>
            <person name="Gurtowski J."/>
            <person name="Sedlazeck F.J."/>
            <person name="Harkess A."/>
            <person name="McKain M.R."/>
            <person name="Liao Z."/>
            <person name="Fang J."/>
            <person name="Liu J."/>
            <person name="Zhang X."/>
            <person name="Zhang Q."/>
            <person name="Hu W."/>
            <person name="Qin Y."/>
            <person name="Wang K."/>
            <person name="Chen L.Y."/>
            <person name="Shirley N."/>
            <person name="Lin Y.R."/>
            <person name="Liu L.Y."/>
            <person name="Hernandez A.G."/>
            <person name="Wright C.L."/>
            <person name="Bulone V."/>
            <person name="Tuskan G.A."/>
            <person name="Heath K."/>
            <person name="Zee F."/>
            <person name="Moore P.H."/>
            <person name="Sunkar R."/>
            <person name="Leebens-Mack J.H."/>
            <person name="Mockler T."/>
            <person name="Bennetzen J.L."/>
            <person name="Freeling M."/>
            <person name="Sankoff D."/>
            <person name="Paterson A.H."/>
            <person name="Zhu X."/>
            <person name="Yang X."/>
            <person name="Smith J.A."/>
            <person name="Cushman J.C."/>
            <person name="Paull R.E."/>
            <person name="Yu Q."/>
        </authorList>
    </citation>
    <scope>NUCLEOTIDE SEQUENCE [LARGE SCALE GENOMIC DNA]</scope>
    <source>
        <strain evidence="8">cv. F153</strain>
    </source>
</reference>
<gene>
    <name evidence="9" type="primary">LOC109711253</name>
</gene>
<evidence type="ECO:0000259" key="7">
    <source>
        <dbReference type="PROSITE" id="PS50888"/>
    </source>
</evidence>
<keyword evidence="5" id="KW-0539">Nucleus</keyword>
<evidence type="ECO:0000256" key="5">
    <source>
        <dbReference type="ARBA" id="ARBA00023242"/>
    </source>
</evidence>
<protein>
    <submittedName>
        <fullName evidence="9">Transcription factor bHLH47-like</fullName>
    </submittedName>
</protein>
<accession>A0A6P5F1P3</accession>
<dbReference type="InterPro" id="IPR036638">
    <property type="entry name" value="HLH_DNA-bd_sf"/>
</dbReference>
<dbReference type="PANTHER" id="PTHR47075">
    <property type="entry name" value="TRANSCRIPTION FACTOR BHLH47"/>
    <property type="match status" value="1"/>
</dbReference>
<feature type="domain" description="BHLH" evidence="7">
    <location>
        <begin position="31"/>
        <end position="81"/>
    </location>
</feature>
<dbReference type="Proteomes" id="UP000515123">
    <property type="component" value="Linkage group 6"/>
</dbReference>
<dbReference type="Gene3D" id="4.10.280.10">
    <property type="entry name" value="Helix-loop-helix DNA-binding domain"/>
    <property type="match status" value="1"/>
</dbReference>
<dbReference type="SUPFAM" id="SSF47459">
    <property type="entry name" value="HLH, helix-loop-helix DNA-binding domain"/>
    <property type="match status" value="1"/>
</dbReference>
<dbReference type="InterPro" id="IPR057075">
    <property type="entry name" value="bHLH_IRO3"/>
</dbReference>
<feature type="region of interest" description="Disordered" evidence="6">
    <location>
        <begin position="125"/>
        <end position="217"/>
    </location>
</feature>
<dbReference type="AlphaFoldDB" id="A0A6P5F1P3"/>
<dbReference type="OrthoDB" id="1931098at2759"/>
<dbReference type="GO" id="GO:0046983">
    <property type="term" value="F:protein dimerization activity"/>
    <property type="evidence" value="ECO:0007669"/>
    <property type="project" value="InterPro"/>
</dbReference>
<dbReference type="GeneID" id="109711253"/>
<comment type="similarity">
    <text evidence="1">Belongs to the bHLH protein family.</text>
</comment>
<feature type="compositionally biased region" description="Polar residues" evidence="6">
    <location>
        <begin position="1"/>
        <end position="10"/>
    </location>
</feature>
<dbReference type="PROSITE" id="PS50888">
    <property type="entry name" value="BHLH"/>
    <property type="match status" value="1"/>
</dbReference>
<keyword evidence="2" id="KW-0805">Transcription regulation</keyword>
<evidence type="ECO:0000256" key="4">
    <source>
        <dbReference type="ARBA" id="ARBA00023163"/>
    </source>
</evidence>
<dbReference type="InterPro" id="IPR011598">
    <property type="entry name" value="bHLH_dom"/>
</dbReference>
<evidence type="ECO:0000313" key="9">
    <source>
        <dbReference type="RefSeq" id="XP_020089794.1"/>
    </source>
</evidence>
<evidence type="ECO:0000256" key="3">
    <source>
        <dbReference type="ARBA" id="ARBA00023125"/>
    </source>
</evidence>
<organism evidence="8 9">
    <name type="scientific">Ananas comosus</name>
    <name type="common">Pineapple</name>
    <name type="synonym">Ananas ananas</name>
    <dbReference type="NCBI Taxonomy" id="4615"/>
    <lineage>
        <taxon>Eukaryota</taxon>
        <taxon>Viridiplantae</taxon>
        <taxon>Streptophyta</taxon>
        <taxon>Embryophyta</taxon>
        <taxon>Tracheophyta</taxon>
        <taxon>Spermatophyta</taxon>
        <taxon>Magnoliopsida</taxon>
        <taxon>Liliopsida</taxon>
        <taxon>Poales</taxon>
        <taxon>Bromeliaceae</taxon>
        <taxon>Bromelioideae</taxon>
        <taxon>Ananas</taxon>
    </lineage>
</organism>
<reference evidence="9" key="2">
    <citation type="submission" date="2025-08" db="UniProtKB">
        <authorList>
            <consortium name="RefSeq"/>
        </authorList>
    </citation>
    <scope>IDENTIFICATION</scope>
    <source>
        <tissue evidence="9">Leaf</tissue>
    </source>
</reference>
<evidence type="ECO:0000256" key="6">
    <source>
        <dbReference type="SAM" id="MobiDB-lite"/>
    </source>
</evidence>
<proteinExistence type="inferred from homology"/>
<keyword evidence="4" id="KW-0804">Transcription</keyword>
<evidence type="ECO:0000256" key="1">
    <source>
        <dbReference type="ARBA" id="ARBA00005510"/>
    </source>
</evidence>
<name>A0A6P5F1P3_ANACO</name>
<feature type="region of interest" description="Disordered" evidence="6">
    <location>
        <begin position="1"/>
        <end position="43"/>
    </location>
</feature>
<dbReference type="Pfam" id="PF23177">
    <property type="entry name" value="bHLH_IRO3"/>
    <property type="match status" value="1"/>
</dbReference>
<dbReference type="PANTHER" id="PTHR47075:SF9">
    <property type="entry name" value="TRANSCRIPTION FACTOR BHLH47"/>
    <property type="match status" value="1"/>
</dbReference>
<dbReference type="GO" id="GO:0003677">
    <property type="term" value="F:DNA binding"/>
    <property type="evidence" value="ECO:0007669"/>
    <property type="project" value="UniProtKB-KW"/>
</dbReference>
<dbReference type="RefSeq" id="XP_020089794.1">
    <property type="nucleotide sequence ID" value="XM_020234205.1"/>
</dbReference>